<keyword evidence="2" id="KW-1133">Transmembrane helix</keyword>
<evidence type="ECO:0000313" key="4">
    <source>
        <dbReference type="Proteomes" id="UP001500620"/>
    </source>
</evidence>
<name>A0ABP8DJ38_9ACTN</name>
<keyword evidence="2" id="KW-0812">Transmembrane</keyword>
<sequence>MRHIRTLIVAVFVAPLAWVLLALGQVRSDGAFGDTLHASSFVKPALLLAVAGLLLGLLATLRISPLGAVAIGVVYTLSYALLLVAPARVTRLLPDDFYVAGHKLDLSAPLRSGVAMVLGVLLLVAAASAQRWRAWPRPDAEEPGGSKLDDDRPLGTEGLGLTPYRDSQSSYDSPPSSFEDELPTRERTLAGQDTYRW</sequence>
<evidence type="ECO:0000313" key="3">
    <source>
        <dbReference type="EMBL" id="GAA4257321.1"/>
    </source>
</evidence>
<dbReference type="Proteomes" id="UP001500620">
    <property type="component" value="Unassembled WGS sequence"/>
</dbReference>
<gene>
    <name evidence="3" type="ORF">GCM10022255_073640</name>
</gene>
<reference evidence="4" key="1">
    <citation type="journal article" date="2019" name="Int. J. Syst. Evol. Microbiol.">
        <title>The Global Catalogue of Microorganisms (GCM) 10K type strain sequencing project: providing services to taxonomists for standard genome sequencing and annotation.</title>
        <authorList>
            <consortium name="The Broad Institute Genomics Platform"/>
            <consortium name="The Broad Institute Genome Sequencing Center for Infectious Disease"/>
            <person name="Wu L."/>
            <person name="Ma J."/>
        </authorList>
    </citation>
    <scope>NUCLEOTIDE SEQUENCE [LARGE SCALE GENOMIC DNA]</scope>
    <source>
        <strain evidence="4">JCM 17441</strain>
    </source>
</reference>
<dbReference type="RefSeq" id="WP_345134315.1">
    <property type="nucleotide sequence ID" value="NZ_BAABAT010000027.1"/>
</dbReference>
<organism evidence="3 4">
    <name type="scientific">Dactylosporangium darangshiense</name>
    <dbReference type="NCBI Taxonomy" id="579108"/>
    <lineage>
        <taxon>Bacteria</taxon>
        <taxon>Bacillati</taxon>
        <taxon>Actinomycetota</taxon>
        <taxon>Actinomycetes</taxon>
        <taxon>Micromonosporales</taxon>
        <taxon>Micromonosporaceae</taxon>
        <taxon>Dactylosporangium</taxon>
    </lineage>
</organism>
<feature type="compositionally biased region" description="Low complexity" evidence="1">
    <location>
        <begin position="163"/>
        <end position="177"/>
    </location>
</feature>
<evidence type="ECO:0000256" key="1">
    <source>
        <dbReference type="SAM" id="MobiDB-lite"/>
    </source>
</evidence>
<keyword evidence="2" id="KW-0472">Membrane</keyword>
<feature type="region of interest" description="Disordered" evidence="1">
    <location>
        <begin position="135"/>
        <end position="197"/>
    </location>
</feature>
<feature type="transmembrane region" description="Helical" evidence="2">
    <location>
        <begin position="44"/>
        <end position="61"/>
    </location>
</feature>
<protein>
    <submittedName>
        <fullName evidence="3">Uncharacterized protein</fullName>
    </submittedName>
</protein>
<dbReference type="EMBL" id="BAABAT010000027">
    <property type="protein sequence ID" value="GAA4257321.1"/>
    <property type="molecule type" value="Genomic_DNA"/>
</dbReference>
<accession>A0ABP8DJ38</accession>
<evidence type="ECO:0000256" key="2">
    <source>
        <dbReference type="SAM" id="Phobius"/>
    </source>
</evidence>
<keyword evidence="4" id="KW-1185">Reference proteome</keyword>
<feature type="transmembrane region" description="Helical" evidence="2">
    <location>
        <begin position="68"/>
        <end position="89"/>
    </location>
</feature>
<comment type="caution">
    <text evidence="3">The sequence shown here is derived from an EMBL/GenBank/DDBJ whole genome shotgun (WGS) entry which is preliminary data.</text>
</comment>
<feature type="transmembrane region" description="Helical" evidence="2">
    <location>
        <begin position="109"/>
        <end position="129"/>
    </location>
</feature>
<proteinExistence type="predicted"/>